<evidence type="ECO:0000313" key="2">
    <source>
        <dbReference type="Proteomes" id="UP000799421"/>
    </source>
</evidence>
<organism evidence="1 2">
    <name type="scientific">Piedraia hortae CBS 480.64</name>
    <dbReference type="NCBI Taxonomy" id="1314780"/>
    <lineage>
        <taxon>Eukaryota</taxon>
        <taxon>Fungi</taxon>
        <taxon>Dikarya</taxon>
        <taxon>Ascomycota</taxon>
        <taxon>Pezizomycotina</taxon>
        <taxon>Dothideomycetes</taxon>
        <taxon>Dothideomycetidae</taxon>
        <taxon>Capnodiales</taxon>
        <taxon>Piedraiaceae</taxon>
        <taxon>Piedraia</taxon>
    </lineage>
</organism>
<sequence>MSSCNSFLPPLYLPHWFHTAQVRLAFSYLSNVTVSSAHFALRFVLCTLNPHVTRMACF</sequence>
<gene>
    <name evidence="1" type="ORF">K470DRAFT_167969</name>
</gene>
<name>A0A6A7C5W8_9PEZI</name>
<dbReference type="EMBL" id="MU005964">
    <property type="protein sequence ID" value="KAF2862830.1"/>
    <property type="molecule type" value="Genomic_DNA"/>
</dbReference>
<proteinExistence type="predicted"/>
<dbReference type="Proteomes" id="UP000799421">
    <property type="component" value="Unassembled WGS sequence"/>
</dbReference>
<dbReference type="AlphaFoldDB" id="A0A6A7C5W8"/>
<keyword evidence="2" id="KW-1185">Reference proteome</keyword>
<evidence type="ECO:0000313" key="1">
    <source>
        <dbReference type="EMBL" id="KAF2862830.1"/>
    </source>
</evidence>
<accession>A0A6A7C5W8</accession>
<protein>
    <submittedName>
        <fullName evidence="1">Uncharacterized protein</fullName>
    </submittedName>
</protein>
<reference evidence="1" key="1">
    <citation type="journal article" date="2020" name="Stud. Mycol.">
        <title>101 Dothideomycetes genomes: a test case for predicting lifestyles and emergence of pathogens.</title>
        <authorList>
            <person name="Haridas S."/>
            <person name="Albert R."/>
            <person name="Binder M."/>
            <person name="Bloem J."/>
            <person name="Labutti K."/>
            <person name="Salamov A."/>
            <person name="Andreopoulos B."/>
            <person name="Baker S."/>
            <person name="Barry K."/>
            <person name="Bills G."/>
            <person name="Bluhm B."/>
            <person name="Cannon C."/>
            <person name="Castanera R."/>
            <person name="Culley D."/>
            <person name="Daum C."/>
            <person name="Ezra D."/>
            <person name="Gonzalez J."/>
            <person name="Henrissat B."/>
            <person name="Kuo A."/>
            <person name="Liang C."/>
            <person name="Lipzen A."/>
            <person name="Lutzoni F."/>
            <person name="Magnuson J."/>
            <person name="Mondo S."/>
            <person name="Nolan M."/>
            <person name="Ohm R."/>
            <person name="Pangilinan J."/>
            <person name="Park H.-J."/>
            <person name="Ramirez L."/>
            <person name="Alfaro M."/>
            <person name="Sun H."/>
            <person name="Tritt A."/>
            <person name="Yoshinaga Y."/>
            <person name="Zwiers L.-H."/>
            <person name="Turgeon B."/>
            <person name="Goodwin S."/>
            <person name="Spatafora J."/>
            <person name="Crous P."/>
            <person name="Grigoriev I."/>
        </authorList>
    </citation>
    <scope>NUCLEOTIDE SEQUENCE</scope>
    <source>
        <strain evidence="1">CBS 480.64</strain>
    </source>
</reference>